<dbReference type="GO" id="GO:0004519">
    <property type="term" value="F:endonuclease activity"/>
    <property type="evidence" value="ECO:0007669"/>
    <property type="project" value="UniProtKB-KW"/>
</dbReference>
<keyword evidence="3" id="KW-0255">Endonuclease</keyword>
<feature type="region of interest" description="Disordered" evidence="1">
    <location>
        <begin position="1"/>
        <end position="38"/>
    </location>
</feature>
<dbReference type="Gene3D" id="1.10.30.50">
    <property type="match status" value="1"/>
</dbReference>
<gene>
    <name evidence="3" type="ORF">KD144_00625</name>
</gene>
<keyword evidence="3" id="KW-0378">Hydrolase</keyword>
<reference evidence="3" key="1">
    <citation type="submission" date="2021-04" db="EMBL/GenBank/DDBJ databases">
        <title>Genomic analysis of electroactive and textile dye degrading Bacillus circulans strain: DC10 isolated from constructed wetland-microbial fuel cells treating textile dye wastewaters.</title>
        <authorList>
            <person name="Patel D.U."/>
            <person name="Desai C.R."/>
        </authorList>
    </citation>
    <scope>NUCLEOTIDE SEQUENCE</scope>
    <source>
        <strain evidence="3">DC10</strain>
    </source>
</reference>
<comment type="caution">
    <text evidence="3">The sequence shown here is derived from an EMBL/GenBank/DDBJ whole genome shotgun (WGS) entry which is preliminary data.</text>
</comment>
<dbReference type="CDD" id="cd00085">
    <property type="entry name" value="HNHc"/>
    <property type="match status" value="1"/>
</dbReference>
<evidence type="ECO:0000259" key="2">
    <source>
        <dbReference type="SMART" id="SM00507"/>
    </source>
</evidence>
<sequence length="184" mass="21798">MIQEFNPYPKSKQLAGHQKDKDTPNFKLQKPRKKRKTKVNKNIEMFHNRKIPHWKKRGEVNRKTANETLRFYGEACAICGNPNYQLHHITHKGYGIGGRGVWRNLVPLCESHHTGAEGVHTNKIFDQFWKDKHEKLFGPHYYKDAWDLWMEGHIENPTQELYEKFMKQEEDRCQKIIGLSGKSK</sequence>
<evidence type="ECO:0000256" key="1">
    <source>
        <dbReference type="SAM" id="MobiDB-lite"/>
    </source>
</evidence>
<feature type="compositionally biased region" description="Basic residues" evidence="1">
    <location>
        <begin position="29"/>
        <end position="38"/>
    </location>
</feature>
<name>A0A941GDF4_NIACI</name>
<proteinExistence type="predicted"/>
<accession>A0A941GDF4</accession>
<feature type="domain" description="HNH nuclease" evidence="2">
    <location>
        <begin position="63"/>
        <end position="114"/>
    </location>
</feature>
<dbReference type="AlphaFoldDB" id="A0A941GDF4"/>
<evidence type="ECO:0000313" key="3">
    <source>
        <dbReference type="EMBL" id="MBR8668029.1"/>
    </source>
</evidence>
<organism evidence="3">
    <name type="scientific">Niallia circulans</name>
    <name type="common">Bacillus circulans</name>
    <dbReference type="NCBI Taxonomy" id="1397"/>
    <lineage>
        <taxon>Bacteria</taxon>
        <taxon>Bacillati</taxon>
        <taxon>Bacillota</taxon>
        <taxon>Bacilli</taxon>
        <taxon>Bacillales</taxon>
        <taxon>Bacillaceae</taxon>
        <taxon>Niallia</taxon>
    </lineage>
</organism>
<protein>
    <submittedName>
        <fullName evidence="3">HNH endonuclease</fullName>
    </submittedName>
</protein>
<dbReference type="InterPro" id="IPR003615">
    <property type="entry name" value="HNH_nuc"/>
</dbReference>
<dbReference type="EMBL" id="JAGTPX010000001">
    <property type="protein sequence ID" value="MBR8668029.1"/>
    <property type="molecule type" value="Genomic_DNA"/>
</dbReference>
<dbReference type="SMART" id="SM00507">
    <property type="entry name" value="HNHc"/>
    <property type="match status" value="1"/>
</dbReference>
<keyword evidence="3" id="KW-0540">Nuclease</keyword>
<dbReference type="RefSeq" id="WP_212116676.1">
    <property type="nucleotide sequence ID" value="NZ_JAGTPX020000001.1"/>
</dbReference>